<dbReference type="InterPro" id="IPR046400">
    <property type="entry name" value="SCS3"/>
</dbReference>
<dbReference type="Pfam" id="PF02065">
    <property type="entry name" value="Melibiase"/>
    <property type="match status" value="1"/>
</dbReference>
<dbReference type="InterPro" id="IPR000111">
    <property type="entry name" value="Glyco_hydro_27/36_CS"/>
</dbReference>
<keyword evidence="4 9" id="KW-0378">Hydrolase</keyword>
<dbReference type="SUPFAM" id="SSF51445">
    <property type="entry name" value="(Trans)glycosidases"/>
    <property type="match status" value="1"/>
</dbReference>
<evidence type="ECO:0000256" key="6">
    <source>
        <dbReference type="ARBA" id="ARBA00022989"/>
    </source>
</evidence>
<dbReference type="PANTHER" id="PTHR38787:SF3">
    <property type="entry name" value="REGULATORY P DOMAIN-CONTAINING PROTEIN"/>
    <property type="match status" value="1"/>
</dbReference>
<dbReference type="PROSITE" id="PS00512">
    <property type="entry name" value="ALPHA_GALACTOSIDASE"/>
    <property type="match status" value="1"/>
</dbReference>
<dbReference type="GO" id="GO:0008654">
    <property type="term" value="P:phospholipid biosynthetic process"/>
    <property type="evidence" value="ECO:0007669"/>
    <property type="project" value="UniProtKB-KW"/>
</dbReference>
<evidence type="ECO:0000256" key="10">
    <source>
        <dbReference type="SAM" id="Phobius"/>
    </source>
</evidence>
<dbReference type="InterPro" id="IPR019388">
    <property type="entry name" value="FIT"/>
</dbReference>
<feature type="active site" evidence="9">
    <location>
        <position position="929"/>
    </location>
</feature>
<comment type="catalytic activity">
    <reaction evidence="9">
        <text>(5Z,8Z,11Z,14Z)-eicosatetraenoyl-CoA + H2O = S-(5Z,8Z,11Z,14Z-eicosatetraenoyl)-4'-phosphopantetheine + adenosine 3',5'-bisphosphate + 2 H(+)</text>
        <dbReference type="Rhea" id="RHEA:65568"/>
        <dbReference type="ChEBI" id="CHEBI:15377"/>
        <dbReference type="ChEBI" id="CHEBI:15378"/>
        <dbReference type="ChEBI" id="CHEBI:57368"/>
        <dbReference type="ChEBI" id="CHEBI:58343"/>
        <dbReference type="ChEBI" id="CHEBI:156554"/>
    </reaction>
</comment>
<keyword evidence="7 9" id="KW-0472">Membrane</keyword>
<dbReference type="GO" id="GO:0010945">
    <property type="term" value="F:coenzyme A diphosphatase activity"/>
    <property type="evidence" value="ECO:0007669"/>
    <property type="project" value="InterPro"/>
</dbReference>
<keyword evidence="3 9" id="KW-0812">Transmembrane</keyword>
<feature type="signal peptide" evidence="11">
    <location>
        <begin position="1"/>
        <end position="22"/>
    </location>
</feature>
<dbReference type="Proteomes" id="UP000249619">
    <property type="component" value="Unassembled WGS sequence"/>
</dbReference>
<protein>
    <recommendedName>
        <fullName evidence="9">Acyl-coenzyme A diphosphatase SCS3</fullName>
        <ecNumber evidence="9">3.6.1.-</ecNumber>
    </recommendedName>
    <alternativeName>
        <fullName evidence="9">FIT family protein SCS3</fullName>
    </alternativeName>
</protein>
<evidence type="ECO:0000256" key="7">
    <source>
        <dbReference type="ARBA" id="ARBA00023136"/>
    </source>
</evidence>
<dbReference type="InterPro" id="IPR002252">
    <property type="entry name" value="Glyco_hydro_36"/>
</dbReference>
<keyword evidence="9" id="KW-0443">Lipid metabolism</keyword>
<evidence type="ECO:0000256" key="11">
    <source>
        <dbReference type="SAM" id="SignalP"/>
    </source>
</evidence>
<organism evidence="14 15">
    <name type="scientific">Stemphylium lycopersici</name>
    <name type="common">Tomato gray leaf spot disease fungus</name>
    <name type="synonym">Thyrospora lycopersici</name>
    <dbReference type="NCBI Taxonomy" id="183478"/>
    <lineage>
        <taxon>Eukaryota</taxon>
        <taxon>Fungi</taxon>
        <taxon>Dikarya</taxon>
        <taxon>Ascomycota</taxon>
        <taxon>Pezizomycotina</taxon>
        <taxon>Dothideomycetes</taxon>
        <taxon>Pleosporomycetidae</taxon>
        <taxon>Pleosporales</taxon>
        <taxon>Pleosporineae</taxon>
        <taxon>Pleosporaceae</taxon>
        <taxon>Stemphylium</taxon>
    </lineage>
</organism>
<evidence type="ECO:0000313" key="14">
    <source>
        <dbReference type="EMBL" id="RAR16048.1"/>
    </source>
</evidence>
<proteinExistence type="inferred from homology"/>
<dbReference type="HAMAP" id="MF_03231">
    <property type="entry name" value="SCS3"/>
    <property type="match status" value="1"/>
</dbReference>
<keyword evidence="6 9" id="KW-1133">Transmembrane helix</keyword>
<accession>A0A364NFG4</accession>
<feature type="transmembrane region" description="Helical" evidence="10">
    <location>
        <begin position="845"/>
        <end position="867"/>
    </location>
</feature>
<comment type="similarity">
    <text evidence="9">Belongs to the FIT family. Fungal FIT2B/SCS3 subfamily.</text>
</comment>
<evidence type="ECO:0000256" key="2">
    <source>
        <dbReference type="ARBA" id="ARBA00004477"/>
    </source>
</evidence>
<keyword evidence="9" id="KW-0594">Phospholipid biosynthesis</keyword>
<dbReference type="GO" id="GO:0005789">
    <property type="term" value="C:endoplasmic reticulum membrane"/>
    <property type="evidence" value="ECO:0007669"/>
    <property type="project" value="UniProtKB-SubCell"/>
</dbReference>
<feature type="chain" id="PRO_5016935156" description="Acyl-coenzyme A diphosphatase SCS3" evidence="11">
    <location>
        <begin position="23"/>
        <end position="1800"/>
    </location>
</feature>
<dbReference type="GO" id="GO:0140042">
    <property type="term" value="P:lipid droplet formation"/>
    <property type="evidence" value="ECO:0007669"/>
    <property type="project" value="UniProtKB-UniRule"/>
</dbReference>
<dbReference type="InterPro" id="IPR013780">
    <property type="entry name" value="Glyco_hydro_b"/>
</dbReference>
<dbReference type="CDD" id="cd14791">
    <property type="entry name" value="GH36"/>
    <property type="match status" value="1"/>
</dbReference>
<dbReference type="GO" id="GO:0016052">
    <property type="term" value="P:carbohydrate catabolic process"/>
    <property type="evidence" value="ECO:0007669"/>
    <property type="project" value="InterPro"/>
</dbReference>
<feature type="transmembrane region" description="Helical" evidence="10">
    <location>
        <begin position="909"/>
        <end position="929"/>
    </location>
</feature>
<dbReference type="GO" id="GO:0005576">
    <property type="term" value="C:extracellular region"/>
    <property type="evidence" value="ECO:0007669"/>
    <property type="project" value="TreeGrafter"/>
</dbReference>
<feature type="domain" description="Glycosyl hydrolase family 36 N-terminal" evidence="13">
    <location>
        <begin position="1138"/>
        <end position="1352"/>
    </location>
</feature>
<keyword evidence="11" id="KW-0732">Signal</keyword>
<keyword evidence="8 14" id="KW-0326">Glycosidase</keyword>
<dbReference type="Pfam" id="PF16874">
    <property type="entry name" value="Glyco_hydro_36C"/>
    <property type="match status" value="1"/>
</dbReference>
<keyword evidence="9" id="KW-1208">Phospholipid metabolism</keyword>
<dbReference type="FunFam" id="3.20.20.70:FF:000118">
    <property type="entry name" value="Alpha-galactosidase"/>
    <property type="match status" value="1"/>
</dbReference>
<feature type="active site" evidence="9">
    <location>
        <position position="848"/>
    </location>
</feature>
<dbReference type="PANTHER" id="PTHR38787">
    <property type="entry name" value="REGULATORY P DOMAIN-CONTAINING PROTEIN"/>
    <property type="match status" value="1"/>
</dbReference>
<feature type="transmembrane region" description="Helical" evidence="10">
    <location>
        <begin position="744"/>
        <end position="762"/>
    </location>
</feature>
<dbReference type="STRING" id="183478.A0A364NFG4"/>
<comment type="function">
    <text evidence="9">Fatty acyl-coenzyme A (CoA) diphosphatase that hydrolyzes fatty acyl-CoA to yield acyl-4'-phosphopantetheine and adenosine 3',5'-bisphosphate. Preferentially hydrolyzes unsaturated long-chain acyl-CoA substrates in the endoplasmic reticulum (ER) lumen. This catalytic activity is required for maintaining ER structure and for lipid droplets (LDs) biogenesis, which are lipid storage organelles involved in maintaining lipid and energy homeostasis. May directly bind to diacylglycerol (DAGs) and triacylglycerol, which is also important for LD biogenesis. May support directional budding of nacent LDs from the ER into the cytosol by reducing DAG levels at sites of LD formation. May play a role in the regulation of cell morphology and cytoskeletal organization. Involved in phospholipid biosynthesis.</text>
</comment>
<name>A0A364NFG4_STELY</name>
<dbReference type="InterPro" id="IPR017853">
    <property type="entry name" value="GH"/>
</dbReference>
<dbReference type="Pfam" id="PF16875">
    <property type="entry name" value="Glyco_hydro_36N"/>
    <property type="match status" value="1"/>
</dbReference>
<dbReference type="InterPro" id="IPR027589">
    <property type="entry name" value="Choice_anch_B"/>
</dbReference>
<keyword evidence="5 9" id="KW-0256">Endoplasmic reticulum</keyword>
<dbReference type="Pfam" id="PF10261">
    <property type="entry name" value="FIT"/>
    <property type="match status" value="1"/>
</dbReference>
<dbReference type="InterPro" id="IPR031704">
    <property type="entry name" value="Glyco_hydro_36_N"/>
</dbReference>
<keyword evidence="9" id="KW-0444">Lipid biosynthesis</keyword>
<evidence type="ECO:0000256" key="8">
    <source>
        <dbReference type="ARBA" id="ARBA00023295"/>
    </source>
</evidence>
<dbReference type="Gene3D" id="2.70.98.60">
    <property type="entry name" value="alpha-galactosidase from lactobacil brevis"/>
    <property type="match status" value="1"/>
</dbReference>
<comment type="catalytic activity">
    <reaction evidence="9">
        <text>(9Z)-octadecenoyl-CoA + H2O = S-(9Z-octadecenoyl)-4'-phosphopantetheine + adenosine 3',5'-bisphosphate + 2 H(+)</text>
        <dbReference type="Rhea" id="RHEA:65564"/>
        <dbReference type="ChEBI" id="CHEBI:15377"/>
        <dbReference type="ChEBI" id="CHEBI:15378"/>
        <dbReference type="ChEBI" id="CHEBI:57387"/>
        <dbReference type="ChEBI" id="CHEBI:58343"/>
        <dbReference type="ChEBI" id="CHEBI:156553"/>
    </reaction>
</comment>
<dbReference type="GO" id="GO:0004557">
    <property type="term" value="F:alpha-galactosidase activity"/>
    <property type="evidence" value="ECO:0007669"/>
    <property type="project" value="UniProtKB-EC"/>
</dbReference>
<reference evidence="15" key="1">
    <citation type="submission" date="2018-05" db="EMBL/GenBank/DDBJ databases">
        <title>Draft genome sequence of Stemphylium lycopersici strain CIDEFI 213.</title>
        <authorList>
            <person name="Medina R."/>
            <person name="Franco M.E.E."/>
            <person name="Lucentini C.G."/>
            <person name="Saparrat M.C.N."/>
            <person name="Balatti P.A."/>
        </authorList>
    </citation>
    <scope>NUCLEOTIDE SEQUENCE [LARGE SCALE GENOMIC DNA]</scope>
    <source>
        <strain evidence="15">CIDEFI 213</strain>
    </source>
</reference>
<dbReference type="InterPro" id="IPR013785">
    <property type="entry name" value="Aldolase_TIM"/>
</dbReference>
<gene>
    <name evidence="9" type="primary">SCS3</name>
    <name evidence="9" type="synonym">FIT2B</name>
    <name evidence="14" type="ORF">DDE83_000623</name>
</gene>
<comment type="catalytic activity">
    <reaction evidence="9">
        <text>hexadecanoyl-CoA + H2O = S-hexadecanoyl-4'-phosphopantetheine + adenosine 3',5'-bisphosphate + 2 H(+)</text>
        <dbReference type="Rhea" id="RHEA:50032"/>
        <dbReference type="ChEBI" id="CHEBI:15377"/>
        <dbReference type="ChEBI" id="CHEBI:15378"/>
        <dbReference type="ChEBI" id="CHEBI:57379"/>
        <dbReference type="ChEBI" id="CHEBI:58343"/>
        <dbReference type="ChEBI" id="CHEBI:132018"/>
    </reaction>
</comment>
<evidence type="ECO:0000256" key="3">
    <source>
        <dbReference type="ARBA" id="ARBA00022692"/>
    </source>
</evidence>
<evidence type="ECO:0000259" key="13">
    <source>
        <dbReference type="Pfam" id="PF16875"/>
    </source>
</evidence>
<dbReference type="Gene3D" id="3.20.20.70">
    <property type="entry name" value="Aldolase class I"/>
    <property type="match status" value="1"/>
</dbReference>
<dbReference type="EC" id="3.6.1.-" evidence="9"/>
<feature type="domain" description="Glycosyl hydrolase family 36 C-terminal" evidence="12">
    <location>
        <begin position="1720"/>
        <end position="1797"/>
    </location>
</feature>
<dbReference type="PRINTS" id="PR00743">
    <property type="entry name" value="GLHYDRLASE36"/>
</dbReference>
<evidence type="ECO:0000256" key="5">
    <source>
        <dbReference type="ARBA" id="ARBA00022824"/>
    </source>
</evidence>
<evidence type="ECO:0000256" key="9">
    <source>
        <dbReference type="HAMAP-Rule" id="MF_03231"/>
    </source>
</evidence>
<dbReference type="NCBIfam" id="TIGR04312">
    <property type="entry name" value="choice_anch_B"/>
    <property type="match status" value="1"/>
</dbReference>
<dbReference type="Gene3D" id="2.60.40.1180">
    <property type="entry name" value="Golgi alpha-mannosidase II"/>
    <property type="match status" value="1"/>
</dbReference>
<keyword evidence="15" id="KW-1185">Reference proteome</keyword>
<comment type="caution">
    <text evidence="14">The sequence shown here is derived from an EMBL/GenBank/DDBJ whole genome shotgun (WGS) entry which is preliminary data.</text>
</comment>
<evidence type="ECO:0000313" key="15">
    <source>
        <dbReference type="Proteomes" id="UP000249619"/>
    </source>
</evidence>
<sequence length="1800" mass="199168">MVFLTSSLALGLAAALVGLSNAAALGTAQEYEDGTVHARIMGMKMAQWDAELASGEMDSTRYPELGYTPCENGFAAAVPGDFNNTFRCHNIDLYHFLPHSLLGSDKGQGSSSWGWTSKEGREFVAIGQFDGTAFAEISSEGKMIYLGRLPQFDPIGSRWREIRVMNDYVVIGSEAINHGVQIFDMKKLLELDGHEPKNFTQEDLTGHWGLTDDWNALPVGRTHNIVVNPELNYAVAVGSVGGNETIRVRGDLPCRGGLIFIDMSDPSNPTSPGCAAADGYVHDAQCIVYRGPDEKYYGRDICYGYNEDTLTIYDVTDKAGNTTNIISRTTYPGAEYVHQGVVNNETWQEYIFLDDEFDERDARVGPMTQGLPTTHIFDIRDLENPFYSGNYEGKRRSIDHNQYVVDNYLYQSNYGNGLNVLDIHSITSDPSGAAICEAGFFDIYPEDDENEGGGRVAFLGSWSSYAEFKSGFIFVHTIERGSFVVKMTSKECEKPKVCEVDSCLTGMRTANIEGRLEESQMFCGNFTQRLIDDERAVPDFARSACAAAEDTVARVSSACACLPTLPVAELPRTTSREPVPTVLPPRASHIVRLDFGWADSIPSPPCSSFWQFAKKQSHESGISLEPASQLNPSAIPSRTAMATRRKPSVADNDAVPLTAGMPSGTISSPTQSARRSPFLPTRLEAQLIAIYPLTLLLGSIFSTLSPSTRNAPYSANTQSHPAEHAPSYFAQKKNIFNVYFVKVGWFWTTLAFAVFVLFHPGFGQGASARRIRAVMRYCVVTTWWCFLTQWFFGPPLIDRGFRFTGGQCELLRDADAREDMSTPREYITAATCKAVGGTWKGGHDISGHVFLLILGSSLLWLEFLPALTRVEGLRDGRLITLPDGKVASVAVEKELVKVEGEATARGVKFALGVAGLMWWMLLMTAAYFHTWFEKFTGLLVAFVGLWMVYFLPRGVPQVRAWLASRTHYQSLGCFVESCYFSLAQALEAPSSAFLHLIARSVWINSEAYSKDFPTFIPTLQEYRIQRHPAFPKHPRGADHPLHSASRSNHRILRRSTSWKSLFVDPRVSPLPLTMVMSLQMQQKTITASGTNFTLTADGMSYLFHVDTESGDLISDHFGGPTTDFTPPAFILPYGWHAGVANDRREFPDIGRGDFRLPAIHIQHPDGDTVTALRYQSHEISQGKPALPGLPATYGEAGDVTTVTVHMYDNVSDVSSALLYSIFPKYNAIARSFTITNNGTGNISIERAASFSTDFPNVELEMIEPHGDWSHEFQTVRRTIDYGETSFRSTAGYASHLHNPFFSLVSPTTTESTGEAWGFSLVWTGSFAATAQRFSNGYVRVLMGLNPLHASIQVGPGETFQSPEAVGVYSSQGVGGMSRSFHDLYRNHLSRAKFTDQTRPILLNSWEGLSFDINETSLVNLAGEAEELGIELFVMDDGWFGVEYPRNNDSLGLGDWTPNPAKFPDGLTPYIEQVTDFSVLNQSKPLQFGIWVEPEMVNPNSTLYHEHPDWVMHAGKHERTLTRNQLVLNVGLPEVQDFIISTVSGILDSGNISYVKWDNNRGMHEMSHPSDDYTYILGLYRVIDNLTTTYPDVLFEGCASGGGRFDPGLLYYWPQSWTSDNTDASDRLTIQMGTSLVYPPSAMGCHISAVPNGLTHRNISITYRGHVAMMCGSFGLELNPSELSAEESSAVPSIMAAAHAVNPIVISGDFFRLAHPAQTNWPAVQFVSQDKATSVVFAFQQMYKIKPAAPPIRLQGLDAQARYRNDLDNGTYSGATYMNGGINVQWDMADYQSKMIWLERV</sequence>
<evidence type="ECO:0000256" key="4">
    <source>
        <dbReference type="ARBA" id="ARBA00022801"/>
    </source>
</evidence>
<evidence type="ECO:0000256" key="1">
    <source>
        <dbReference type="ARBA" id="ARBA00001255"/>
    </source>
</evidence>
<dbReference type="InterPro" id="IPR031705">
    <property type="entry name" value="Glyco_hydro_36_C"/>
</dbReference>
<comment type="catalytic activity">
    <reaction evidence="9">
        <text>an acyl-CoA + H2O = an acyl-4'-phosphopantetheine + adenosine 3',5'-bisphosphate + 2 H(+)</text>
        <dbReference type="Rhea" id="RHEA:50044"/>
        <dbReference type="ChEBI" id="CHEBI:15377"/>
        <dbReference type="ChEBI" id="CHEBI:15378"/>
        <dbReference type="ChEBI" id="CHEBI:58342"/>
        <dbReference type="ChEBI" id="CHEBI:58343"/>
        <dbReference type="ChEBI" id="CHEBI:132023"/>
    </reaction>
</comment>
<comment type="catalytic activity">
    <reaction evidence="1">
        <text>Hydrolysis of terminal, non-reducing alpha-D-galactose residues in alpha-D-galactosides, including galactose oligosaccharides, galactomannans and galactolipids.</text>
        <dbReference type="EC" id="3.2.1.22"/>
    </reaction>
</comment>
<feature type="transmembrane region" description="Helical" evidence="10">
    <location>
        <begin position="774"/>
        <end position="792"/>
    </location>
</feature>
<dbReference type="InterPro" id="IPR038417">
    <property type="entry name" value="Alpga-gal_N_sf"/>
</dbReference>
<evidence type="ECO:0000259" key="12">
    <source>
        <dbReference type="Pfam" id="PF16874"/>
    </source>
</evidence>
<dbReference type="EMBL" id="QGDH01000006">
    <property type="protein sequence ID" value="RAR16048.1"/>
    <property type="molecule type" value="Genomic_DNA"/>
</dbReference>
<comment type="subcellular location">
    <subcellularLocation>
        <location evidence="2 9">Endoplasmic reticulum membrane</location>
        <topology evidence="2 9">Multi-pass membrane protein</topology>
    </subcellularLocation>
</comment>